<evidence type="ECO:0000313" key="4">
    <source>
        <dbReference type="EMBL" id="PLX16752.1"/>
    </source>
</evidence>
<sequence>MLDKRHKKQVAGVLFCGVSILLIFAFFSSDSGLFGNLVEHLKRFTGTGVLLAAYFFWITGVSFFYKEKDENKDFMLDLLAWLLFTCCFLIITGKIDKGGNIGSFVYQSFVYVFGNTGTIILAYLLTLVSLLITFRIDLVKVFLKINTYIKSERLKDVLKRFLVKQKNKENSLKEENISTDSLAQTHVFDVRKTIEKEEDVNNKKSETKSIEENKVEEKPKQEKSEKNENKSDKKRKENIKKSKDQEDNSSDISEEIKEKKGLEKESETEEFVLPPVELLDDIEVKQTVSEDELQIKGEKLLSTLSSFKIQAEIIATTIGPSVTRFELRLAAGIKVSKLLGLSNDIGVTLATKNIRIEAPIPGKSAIGIEIPNENPMLVPFRQVIDKVKKSDHSLRMGLGKNINGKEVI</sequence>
<dbReference type="Proteomes" id="UP000234857">
    <property type="component" value="Unassembled WGS sequence"/>
</dbReference>
<gene>
    <name evidence="4" type="ORF">C0601_09755</name>
</gene>
<accession>A0A2N5ZDK1</accession>
<evidence type="ECO:0000256" key="1">
    <source>
        <dbReference type="SAM" id="MobiDB-lite"/>
    </source>
</evidence>
<feature type="transmembrane region" description="Helical" evidence="2">
    <location>
        <begin position="111"/>
        <end position="134"/>
    </location>
</feature>
<dbReference type="InterPro" id="IPR041027">
    <property type="entry name" value="FtsK_alpha"/>
</dbReference>
<reference evidence="4 5" key="1">
    <citation type="submission" date="2017-11" db="EMBL/GenBank/DDBJ databases">
        <title>Genome-resolved metagenomics identifies genetic mobility, metabolic interactions, and unexpected diversity in perchlorate-reducing communities.</title>
        <authorList>
            <person name="Barnum T.P."/>
            <person name="Figueroa I.A."/>
            <person name="Carlstrom C.I."/>
            <person name="Lucas L.N."/>
            <person name="Engelbrektson A.L."/>
            <person name="Coates J.D."/>
        </authorList>
    </citation>
    <scope>NUCLEOTIDE SEQUENCE [LARGE SCALE GENOMIC DNA]</scope>
    <source>
        <strain evidence="4">BM706</strain>
    </source>
</reference>
<feature type="transmembrane region" description="Helical" evidence="2">
    <location>
        <begin position="74"/>
        <end position="91"/>
    </location>
</feature>
<evidence type="ECO:0000313" key="5">
    <source>
        <dbReference type="Proteomes" id="UP000234857"/>
    </source>
</evidence>
<protein>
    <recommendedName>
        <fullName evidence="3">FtsK alpha domain-containing protein</fullName>
    </recommendedName>
</protein>
<keyword evidence="2" id="KW-0812">Transmembrane</keyword>
<evidence type="ECO:0000256" key="2">
    <source>
        <dbReference type="SAM" id="Phobius"/>
    </source>
</evidence>
<dbReference type="EMBL" id="PKTG01000107">
    <property type="protein sequence ID" value="PLX16752.1"/>
    <property type="molecule type" value="Genomic_DNA"/>
</dbReference>
<keyword evidence="2" id="KW-0472">Membrane</keyword>
<feature type="region of interest" description="Disordered" evidence="1">
    <location>
        <begin position="198"/>
        <end position="268"/>
    </location>
</feature>
<dbReference type="Gene3D" id="3.30.980.40">
    <property type="match status" value="1"/>
</dbReference>
<feature type="compositionally biased region" description="Basic and acidic residues" evidence="1">
    <location>
        <begin position="254"/>
        <end position="265"/>
    </location>
</feature>
<keyword evidence="2" id="KW-1133">Transmembrane helix</keyword>
<dbReference type="InterPro" id="IPR050206">
    <property type="entry name" value="FtsK/SpoIIIE/SftA"/>
</dbReference>
<organism evidence="4 5">
    <name type="scientific">Muiribacterium halophilum</name>
    <dbReference type="NCBI Taxonomy" id="2053465"/>
    <lineage>
        <taxon>Bacteria</taxon>
        <taxon>Candidatus Muiribacteriota</taxon>
        <taxon>Candidatus Muiribacteriia</taxon>
        <taxon>Candidatus Muiribacteriales</taxon>
        <taxon>Candidatus Muiribacteriaceae</taxon>
        <taxon>Candidatus Muiribacterium</taxon>
    </lineage>
</organism>
<evidence type="ECO:0000259" key="3">
    <source>
        <dbReference type="Pfam" id="PF17854"/>
    </source>
</evidence>
<dbReference type="PANTHER" id="PTHR22683:SF47">
    <property type="entry name" value="FTSK DOMAIN-CONTAINING PROTEIN YDCQ"/>
    <property type="match status" value="1"/>
</dbReference>
<comment type="caution">
    <text evidence="4">The sequence shown here is derived from an EMBL/GenBank/DDBJ whole genome shotgun (WGS) entry which is preliminary data.</text>
</comment>
<feature type="transmembrane region" description="Helical" evidence="2">
    <location>
        <begin position="9"/>
        <end position="27"/>
    </location>
</feature>
<dbReference type="Pfam" id="PF17854">
    <property type="entry name" value="FtsK_alpha"/>
    <property type="match status" value="1"/>
</dbReference>
<proteinExistence type="predicted"/>
<dbReference type="PANTHER" id="PTHR22683">
    <property type="entry name" value="SPORULATION PROTEIN RELATED"/>
    <property type="match status" value="1"/>
</dbReference>
<feature type="domain" description="FtsK alpha" evidence="3">
    <location>
        <begin position="273"/>
        <end position="372"/>
    </location>
</feature>
<dbReference type="AlphaFoldDB" id="A0A2N5ZDK1"/>
<name>A0A2N5ZDK1_MUIH1</name>
<feature type="compositionally biased region" description="Basic and acidic residues" evidence="1">
    <location>
        <begin position="198"/>
        <end position="246"/>
    </location>
</feature>
<feature type="transmembrane region" description="Helical" evidence="2">
    <location>
        <begin position="47"/>
        <end position="65"/>
    </location>
</feature>